<dbReference type="PIRSF" id="PIRSF004982">
    <property type="entry name" value="SlP"/>
    <property type="match status" value="1"/>
</dbReference>
<dbReference type="KEGG" id="eps:L0Y14_02785"/>
<dbReference type="RefSeq" id="WP_005958908.1">
    <property type="nucleotide sequence ID" value="NZ_CP090569.1"/>
</dbReference>
<keyword evidence="3" id="KW-1185">Reference proteome</keyword>
<evidence type="ECO:0000313" key="2">
    <source>
        <dbReference type="EMBL" id="USF88185.1"/>
    </source>
</evidence>
<keyword evidence="1" id="KW-0732">Signal</keyword>
<name>A0A9J6ZZQ6_9GAMM</name>
<feature type="chain" id="PRO_5039885572" evidence="1">
    <location>
        <begin position="18"/>
        <end position="173"/>
    </location>
</feature>
<evidence type="ECO:0000256" key="1">
    <source>
        <dbReference type="SAM" id="SignalP"/>
    </source>
</evidence>
<evidence type="ECO:0000313" key="3">
    <source>
        <dbReference type="Proteomes" id="UP001056649"/>
    </source>
</evidence>
<protein>
    <submittedName>
        <fullName evidence="2">Slp family lipoprotein</fullName>
    </submittedName>
</protein>
<dbReference type="Proteomes" id="UP001056649">
    <property type="component" value="Chromosome"/>
</dbReference>
<dbReference type="AlphaFoldDB" id="A0A9J6ZZQ6"/>
<dbReference type="PANTHER" id="PTHR37530:SF1">
    <property type="entry name" value="OUTER MEMBRANE PROTEIN SLP"/>
    <property type="match status" value="1"/>
</dbReference>
<dbReference type="PANTHER" id="PTHR37530">
    <property type="entry name" value="OUTER MEMBRANE PROTEIN SLP"/>
    <property type="match status" value="1"/>
</dbReference>
<gene>
    <name evidence="2" type="ORF">L0Y14_02785</name>
</gene>
<dbReference type="PROSITE" id="PS51257">
    <property type="entry name" value="PROKAR_LIPOPROTEIN"/>
    <property type="match status" value="1"/>
</dbReference>
<dbReference type="EMBL" id="CP090569">
    <property type="protein sequence ID" value="USF88185.1"/>
    <property type="molecule type" value="Genomic_DNA"/>
</dbReference>
<dbReference type="InterPro" id="IPR004658">
    <property type="entry name" value="OMP_Slp"/>
</dbReference>
<sequence length="173" mass="18672">MKSLLIICLFASLTGCAQTPTRPPAADRSITPRMVVDTGEQYLSHQVEWGGVIVESRNLHQSSELQVLAYPLDAAARPDLEQPPNGRFIVVSPGYLESVDYAKGRQVTLSGRISALRPSKVGEADYLFPVVDSSEIELWPEQSRGGVTPRFNFGISGGSGGRIRTGVGVGIQF</sequence>
<organism evidence="2 3">
    <name type="scientific">Candidatus Endoriftia persephonae</name>
    <dbReference type="NCBI Taxonomy" id="393765"/>
    <lineage>
        <taxon>Bacteria</taxon>
        <taxon>Pseudomonadati</taxon>
        <taxon>Pseudomonadota</taxon>
        <taxon>Gammaproteobacteria</taxon>
        <taxon>Chromatiales</taxon>
        <taxon>Sedimenticolaceae</taxon>
        <taxon>Candidatus Endoriftia</taxon>
    </lineage>
</organism>
<feature type="signal peptide" evidence="1">
    <location>
        <begin position="1"/>
        <end position="17"/>
    </location>
</feature>
<reference evidence="2" key="1">
    <citation type="journal article" date="2022" name="Mol. Ecol. Resour.">
        <title>The complete and closed genome of the facultative generalist Candidatus Endoriftia persephone from deep-sea hydrothermal vents.</title>
        <authorList>
            <person name="de Oliveira A.L."/>
            <person name="Srivastava A."/>
            <person name="Espada-Hinojosa S."/>
            <person name="Bright M."/>
        </authorList>
    </citation>
    <scope>NUCLEOTIDE SEQUENCE</scope>
    <source>
        <strain evidence="2">Tica-EPR-9o50.N</strain>
    </source>
</reference>
<accession>A0A9J6ZZQ6</accession>
<keyword evidence="2" id="KW-0449">Lipoprotein</keyword>
<dbReference type="Pfam" id="PF03843">
    <property type="entry name" value="Slp"/>
    <property type="match status" value="1"/>
</dbReference>
<dbReference type="GO" id="GO:0019867">
    <property type="term" value="C:outer membrane"/>
    <property type="evidence" value="ECO:0007669"/>
    <property type="project" value="InterPro"/>
</dbReference>
<proteinExistence type="predicted"/>